<gene>
    <name evidence="1" type="ORF">BDM02DRAFT_2989776</name>
</gene>
<proteinExistence type="predicted"/>
<reference evidence="1" key="1">
    <citation type="submission" date="2019-10" db="EMBL/GenBank/DDBJ databases">
        <authorList>
            <consortium name="DOE Joint Genome Institute"/>
            <person name="Kuo A."/>
            <person name="Miyauchi S."/>
            <person name="Kiss E."/>
            <person name="Drula E."/>
            <person name="Kohler A."/>
            <person name="Sanchez-Garcia M."/>
            <person name="Andreopoulos B."/>
            <person name="Barry K.W."/>
            <person name="Bonito G."/>
            <person name="Buee M."/>
            <person name="Carver A."/>
            <person name="Chen C."/>
            <person name="Cichocki N."/>
            <person name="Clum A."/>
            <person name="Culley D."/>
            <person name="Crous P.W."/>
            <person name="Fauchery L."/>
            <person name="Girlanda M."/>
            <person name="Hayes R."/>
            <person name="Keri Z."/>
            <person name="Labutti K."/>
            <person name="Lipzen A."/>
            <person name="Lombard V."/>
            <person name="Magnuson J."/>
            <person name="Maillard F."/>
            <person name="Morin E."/>
            <person name="Murat C."/>
            <person name="Nolan M."/>
            <person name="Ohm R."/>
            <person name="Pangilinan J."/>
            <person name="Pereira M."/>
            <person name="Perotto S."/>
            <person name="Peter M."/>
            <person name="Riley R."/>
            <person name="Sitrit Y."/>
            <person name="Stielow B."/>
            <person name="Szollosi G."/>
            <person name="Zifcakova L."/>
            <person name="Stursova M."/>
            <person name="Spatafora J.W."/>
            <person name="Tedersoo L."/>
            <person name="Vaario L.-M."/>
            <person name="Yamada A."/>
            <person name="Yan M."/>
            <person name="Wang P."/>
            <person name="Xu J."/>
            <person name="Bruns T."/>
            <person name="Baldrian P."/>
            <person name="Vilgalys R."/>
            <person name="Henrissat B."/>
            <person name="Grigoriev I.V."/>
            <person name="Hibbett D."/>
            <person name="Nagy L.G."/>
            <person name="Martin F.M."/>
        </authorList>
    </citation>
    <scope>NUCLEOTIDE SEQUENCE</scope>
    <source>
        <strain evidence="1">P2</strain>
    </source>
</reference>
<sequence length="100" mass="10885">MSSDPSKTTGTVKNTMGKVEETIGDITGSESWKTFGQERRVQGEIERKEAQAQGYAEGTKDRLFGKKDQLVGAVTGDSSQESAGRALNEKGQTQQDWNQS</sequence>
<name>A0ACB6ZBA4_THEGA</name>
<reference evidence="1" key="2">
    <citation type="journal article" date="2020" name="Nat. Commun.">
        <title>Large-scale genome sequencing of mycorrhizal fungi provides insights into the early evolution of symbiotic traits.</title>
        <authorList>
            <person name="Miyauchi S."/>
            <person name="Kiss E."/>
            <person name="Kuo A."/>
            <person name="Drula E."/>
            <person name="Kohler A."/>
            <person name="Sanchez-Garcia M."/>
            <person name="Morin E."/>
            <person name="Andreopoulos B."/>
            <person name="Barry K.W."/>
            <person name="Bonito G."/>
            <person name="Buee M."/>
            <person name="Carver A."/>
            <person name="Chen C."/>
            <person name="Cichocki N."/>
            <person name="Clum A."/>
            <person name="Culley D."/>
            <person name="Crous P.W."/>
            <person name="Fauchery L."/>
            <person name="Girlanda M."/>
            <person name="Hayes R.D."/>
            <person name="Keri Z."/>
            <person name="LaButti K."/>
            <person name="Lipzen A."/>
            <person name="Lombard V."/>
            <person name="Magnuson J."/>
            <person name="Maillard F."/>
            <person name="Murat C."/>
            <person name="Nolan M."/>
            <person name="Ohm R.A."/>
            <person name="Pangilinan J."/>
            <person name="Pereira M.F."/>
            <person name="Perotto S."/>
            <person name="Peter M."/>
            <person name="Pfister S."/>
            <person name="Riley R."/>
            <person name="Sitrit Y."/>
            <person name="Stielow J.B."/>
            <person name="Szollosi G."/>
            <person name="Zifcakova L."/>
            <person name="Stursova M."/>
            <person name="Spatafora J.W."/>
            <person name="Tedersoo L."/>
            <person name="Vaario L.M."/>
            <person name="Yamada A."/>
            <person name="Yan M."/>
            <person name="Wang P."/>
            <person name="Xu J."/>
            <person name="Bruns T."/>
            <person name="Baldrian P."/>
            <person name="Vilgalys R."/>
            <person name="Dunand C."/>
            <person name="Henrissat B."/>
            <person name="Grigoriev I.V."/>
            <person name="Hibbett D."/>
            <person name="Nagy L.G."/>
            <person name="Martin F.M."/>
        </authorList>
    </citation>
    <scope>NUCLEOTIDE SEQUENCE</scope>
    <source>
        <strain evidence="1">P2</strain>
    </source>
</reference>
<evidence type="ECO:0000313" key="1">
    <source>
        <dbReference type="EMBL" id="KAF9646568.1"/>
    </source>
</evidence>
<protein>
    <submittedName>
        <fullName evidence="1">Uncharacterized protein</fullName>
    </submittedName>
</protein>
<dbReference type="Proteomes" id="UP000886501">
    <property type="component" value="Unassembled WGS sequence"/>
</dbReference>
<keyword evidence="2" id="KW-1185">Reference proteome</keyword>
<evidence type="ECO:0000313" key="2">
    <source>
        <dbReference type="Proteomes" id="UP000886501"/>
    </source>
</evidence>
<organism evidence="1 2">
    <name type="scientific">Thelephora ganbajun</name>
    <name type="common">Ganba fungus</name>
    <dbReference type="NCBI Taxonomy" id="370292"/>
    <lineage>
        <taxon>Eukaryota</taxon>
        <taxon>Fungi</taxon>
        <taxon>Dikarya</taxon>
        <taxon>Basidiomycota</taxon>
        <taxon>Agaricomycotina</taxon>
        <taxon>Agaricomycetes</taxon>
        <taxon>Thelephorales</taxon>
        <taxon>Thelephoraceae</taxon>
        <taxon>Thelephora</taxon>
    </lineage>
</organism>
<comment type="caution">
    <text evidence="1">The sequence shown here is derived from an EMBL/GenBank/DDBJ whole genome shotgun (WGS) entry which is preliminary data.</text>
</comment>
<accession>A0ACB6ZBA4</accession>
<dbReference type="EMBL" id="MU118054">
    <property type="protein sequence ID" value="KAF9646568.1"/>
    <property type="molecule type" value="Genomic_DNA"/>
</dbReference>